<proteinExistence type="predicted"/>
<evidence type="ECO:0000313" key="2">
    <source>
        <dbReference type="Proteomes" id="UP001168821"/>
    </source>
</evidence>
<reference evidence="1" key="1">
    <citation type="journal article" date="2023" name="G3 (Bethesda)">
        <title>Whole genome assemblies of Zophobas morio and Tenebrio molitor.</title>
        <authorList>
            <person name="Kaur S."/>
            <person name="Stinson S.A."/>
            <person name="diCenzo G.C."/>
        </authorList>
    </citation>
    <scope>NUCLEOTIDE SEQUENCE</scope>
    <source>
        <strain evidence="1">QUZm001</strain>
    </source>
</reference>
<gene>
    <name evidence="1" type="ORF">Zmor_002210</name>
</gene>
<sequence>MVCLLEKVHCQITFSIKPSAEILTKGIKIALNVTFLTQEQTSGKISPGNPPHLYIFTAEPPRQPGILFKFLFVSSYINTSSEVQKLIHLSVGLIDDD</sequence>
<evidence type="ECO:0000313" key="1">
    <source>
        <dbReference type="EMBL" id="KAJ3666779.1"/>
    </source>
</evidence>
<dbReference type="Proteomes" id="UP001168821">
    <property type="component" value="Unassembled WGS sequence"/>
</dbReference>
<name>A0AA38JAW5_9CUCU</name>
<keyword evidence="2" id="KW-1185">Reference proteome</keyword>
<dbReference type="EMBL" id="JALNTZ010000001">
    <property type="protein sequence ID" value="KAJ3666779.1"/>
    <property type="molecule type" value="Genomic_DNA"/>
</dbReference>
<protein>
    <submittedName>
        <fullName evidence="1">Uncharacterized protein</fullName>
    </submittedName>
</protein>
<dbReference type="AlphaFoldDB" id="A0AA38JAW5"/>
<accession>A0AA38JAW5</accession>
<organism evidence="1 2">
    <name type="scientific">Zophobas morio</name>
    <dbReference type="NCBI Taxonomy" id="2755281"/>
    <lineage>
        <taxon>Eukaryota</taxon>
        <taxon>Metazoa</taxon>
        <taxon>Ecdysozoa</taxon>
        <taxon>Arthropoda</taxon>
        <taxon>Hexapoda</taxon>
        <taxon>Insecta</taxon>
        <taxon>Pterygota</taxon>
        <taxon>Neoptera</taxon>
        <taxon>Endopterygota</taxon>
        <taxon>Coleoptera</taxon>
        <taxon>Polyphaga</taxon>
        <taxon>Cucujiformia</taxon>
        <taxon>Tenebrionidae</taxon>
        <taxon>Zophobas</taxon>
    </lineage>
</organism>
<comment type="caution">
    <text evidence="1">The sequence shown here is derived from an EMBL/GenBank/DDBJ whole genome shotgun (WGS) entry which is preliminary data.</text>
</comment>